<dbReference type="FunFam" id="3.40.50.10190:FF:000018">
    <property type="entry name" value="DNA topoisomerase 2-binding protein 1"/>
    <property type="match status" value="1"/>
</dbReference>
<protein>
    <submittedName>
        <fullName evidence="4">BRCA1 C Terminus (BRCT) domain</fullName>
    </submittedName>
</protein>
<feature type="domain" description="BRCT" evidence="3">
    <location>
        <begin position="1083"/>
        <end position="1163"/>
    </location>
</feature>
<name>A0AAW1MHJ4_POPJA</name>
<dbReference type="PROSITE" id="PS50172">
    <property type="entry name" value="BRCT"/>
    <property type="match status" value="6"/>
</dbReference>
<gene>
    <name evidence="4" type="ORF">QE152_g6599</name>
</gene>
<feature type="region of interest" description="Disordered" evidence="2">
    <location>
        <begin position="786"/>
        <end position="809"/>
    </location>
</feature>
<dbReference type="Pfam" id="PF21298">
    <property type="entry name" value="TopBP1_BRCT0"/>
    <property type="match status" value="1"/>
</dbReference>
<dbReference type="InterPro" id="IPR059215">
    <property type="entry name" value="BRCT2_TopBP1-like"/>
</dbReference>
<dbReference type="Proteomes" id="UP001458880">
    <property type="component" value="Unassembled WGS sequence"/>
</dbReference>
<feature type="domain" description="BRCT" evidence="3">
    <location>
        <begin position="367"/>
        <end position="457"/>
    </location>
</feature>
<comment type="caution">
    <text evidence="4">The sequence shown here is derived from an EMBL/GenBank/DDBJ whole genome shotgun (WGS) entry which is preliminary data.</text>
</comment>
<dbReference type="PANTHER" id="PTHR13561:SF20">
    <property type="entry name" value="DNA TOPOISOMERASE 2-BINDING PROTEIN 1"/>
    <property type="match status" value="1"/>
</dbReference>
<dbReference type="Pfam" id="PF12738">
    <property type="entry name" value="PTCB-BRCT"/>
    <property type="match status" value="3"/>
</dbReference>
<dbReference type="GO" id="GO:0007095">
    <property type="term" value="P:mitotic G2 DNA damage checkpoint signaling"/>
    <property type="evidence" value="ECO:0007669"/>
    <property type="project" value="TreeGrafter"/>
</dbReference>
<dbReference type="EMBL" id="JASPKY010000045">
    <property type="protein sequence ID" value="KAK9745843.1"/>
    <property type="molecule type" value="Genomic_DNA"/>
</dbReference>
<dbReference type="GO" id="GO:0006270">
    <property type="term" value="P:DNA replication initiation"/>
    <property type="evidence" value="ECO:0007669"/>
    <property type="project" value="TreeGrafter"/>
</dbReference>
<feature type="domain" description="BRCT" evidence="3">
    <location>
        <begin position="203"/>
        <end position="290"/>
    </location>
</feature>
<dbReference type="PANTHER" id="PTHR13561">
    <property type="entry name" value="DNA REPLICATION REGULATOR DPB11-RELATED"/>
    <property type="match status" value="1"/>
</dbReference>
<dbReference type="SMART" id="SM00292">
    <property type="entry name" value="BRCT"/>
    <property type="match status" value="6"/>
</dbReference>
<dbReference type="CDD" id="cd17731">
    <property type="entry name" value="BRCT_TopBP1_rpt2_like"/>
    <property type="match status" value="1"/>
</dbReference>
<keyword evidence="5" id="KW-1185">Reference proteome</keyword>
<reference evidence="4 5" key="1">
    <citation type="journal article" date="2024" name="BMC Genomics">
        <title>De novo assembly and annotation of Popillia japonica's genome with initial clues to its potential as an invasive pest.</title>
        <authorList>
            <person name="Cucini C."/>
            <person name="Boschi S."/>
            <person name="Funari R."/>
            <person name="Cardaioli E."/>
            <person name="Iannotti N."/>
            <person name="Marturano G."/>
            <person name="Paoli F."/>
            <person name="Bruttini M."/>
            <person name="Carapelli A."/>
            <person name="Frati F."/>
            <person name="Nardi F."/>
        </authorList>
    </citation>
    <scope>NUCLEOTIDE SEQUENCE [LARGE SCALE GENOMIC DNA]</scope>
    <source>
        <strain evidence="4">DMR45628</strain>
    </source>
</reference>
<organism evidence="4 5">
    <name type="scientific">Popillia japonica</name>
    <name type="common">Japanese beetle</name>
    <dbReference type="NCBI Taxonomy" id="7064"/>
    <lineage>
        <taxon>Eukaryota</taxon>
        <taxon>Metazoa</taxon>
        <taxon>Ecdysozoa</taxon>
        <taxon>Arthropoda</taxon>
        <taxon>Hexapoda</taxon>
        <taxon>Insecta</taxon>
        <taxon>Pterygota</taxon>
        <taxon>Neoptera</taxon>
        <taxon>Endopterygota</taxon>
        <taxon>Coleoptera</taxon>
        <taxon>Polyphaga</taxon>
        <taxon>Scarabaeiformia</taxon>
        <taxon>Scarabaeidae</taxon>
        <taxon>Rutelinae</taxon>
        <taxon>Popillia</taxon>
    </lineage>
</organism>
<sequence>MDVKVSVKVSFVIPDGCTKQSECSENMHRAFEACKQNLMEVNWIKPSQTLNVSDLQKNNFIVFDKFEGDTFEKIKKTPSVRIIGPWCLLTCLAEGRPIPNVSWPILNMAMADCFVTCSNLPKTVKEIIKTRVQTMGGQYTDSIFQVNTHLITNSVKSEKYLKAATTGIKIMLVDWVDAIWKASLNSNVTHNDKEFEVYRCLPLQNLNICTTGFTNLEERNKLRKLIEENGGTYSGQLHVNKTDVLICKGSQISDKLKAAKKSKHVKCVTVEWITNSIEKGYALPDTDYVVVRGTSTPTKQDEFVNPNFSTISAIGNTTHMLSMPNILQETAISTSDPNETESKKRKSGSLDDLNETVDKFDLKRAKKAGTFLDGCSIYLVGFGNEQREKICKILNFSGATRYEGISDRLTHIIAGDTTCHELKLIRSKGYQIPIVTIHWLHECLEQGKMVPEEKYLVTNSATDCGSPLSKKGLQLLRNTTASSVNVNLFPENQTTTEDETNINTEIMMQYLQPTVTSEDTLAQLLKDGFDTKNVTKQTTVPEQTITQANESESRQEGSQEDATQLNPIFQNLKFIILNFNDAEELELRDCIEALSGQIVPKTYKGIPDYALVPAFNTEIKYTACEIVTDYWLTECWKENQLRPIEYYHKPFTVMRNDVLKECVVTISGYTGTERAFLNNLVEELGGRFQEQFSRVSKNGILSSSHLLSPAASGSKYNAALKWGRPVITKEWLFECARLGKFVPELNFLVGDSKAPERLNETLSTTNSIPSGNQGNLNSTEKSQNYNLTEKYENRSTATVADSKRDSKLDIQGEETETILSVNSAASPAVRHEKLSETITNTINLNKTPTTTRNYNVHNNAGTTPKDRIMVNDYSPNVCSQVTPVNKIMKQVRSQFMLGTPSDTPPLPPRWGDVNTPETPLGACLKSQPSPHLRKEMLKWINTFPDTKSRRDSTPLSELKKKAWNKICPPRYSQLSQLNLNASMSENVDSNIEANTSRVTETVELNSSKKETSPETPQNIMIQSKLQQLQEMLSTNSSTRKSTRKLETVIVTEELKSSQACTVGWDYAECHMDTPRDKAVPHFMLSGISMEEREELVKQLQSLHVTVSDLSNYDPASTHLISNRPSRNEKMLSSMAGGKWILHPDFVKKSLEVGRLVDEEEYEYGNPKFCKDIKIPTDRETEIRCNAIHFWRKEITKRGYGAFHDLRAIIVSNKRESIIKVIEAGGGMVVEANPPFTQEIYATHCLLDPKFVSNLADYIPLAEQGIYIFNTFYINDFLHRIAKDVKDCILPAFQKYYD</sequence>
<feature type="domain" description="BRCT" evidence="3">
    <location>
        <begin position="654"/>
        <end position="749"/>
    </location>
</feature>
<dbReference type="CDD" id="cd17738">
    <property type="entry name" value="BRCT_TopBP1_rpt7"/>
    <property type="match status" value="1"/>
</dbReference>
<evidence type="ECO:0000256" key="1">
    <source>
        <dbReference type="ARBA" id="ARBA00022737"/>
    </source>
</evidence>
<keyword evidence="1" id="KW-0677">Repeat</keyword>
<evidence type="ECO:0000313" key="5">
    <source>
        <dbReference type="Proteomes" id="UP001458880"/>
    </source>
</evidence>
<evidence type="ECO:0000259" key="3">
    <source>
        <dbReference type="PROSITE" id="PS50172"/>
    </source>
</evidence>
<dbReference type="FunFam" id="3.40.50.10190:FF:000020">
    <property type="entry name" value="DNA topoisomerase II binding protein 1"/>
    <property type="match status" value="1"/>
</dbReference>
<feature type="domain" description="BRCT" evidence="3">
    <location>
        <begin position="564"/>
        <end position="649"/>
    </location>
</feature>
<dbReference type="Gene3D" id="3.40.50.10190">
    <property type="entry name" value="BRCT domain"/>
    <property type="match status" value="8"/>
</dbReference>
<evidence type="ECO:0000256" key="2">
    <source>
        <dbReference type="SAM" id="MobiDB-lite"/>
    </source>
</evidence>
<dbReference type="InterPro" id="IPR001357">
    <property type="entry name" value="BRCT_dom"/>
</dbReference>
<accession>A0AAW1MHJ4</accession>
<dbReference type="InterPro" id="IPR036420">
    <property type="entry name" value="BRCT_dom_sf"/>
</dbReference>
<dbReference type="SUPFAM" id="SSF52113">
    <property type="entry name" value="BRCT domain"/>
    <property type="match status" value="6"/>
</dbReference>
<dbReference type="Pfam" id="PF16770">
    <property type="entry name" value="RTT107_BRCT_5"/>
    <property type="match status" value="1"/>
</dbReference>
<proteinExistence type="predicted"/>
<dbReference type="GO" id="GO:0033314">
    <property type="term" value="P:mitotic DNA replication checkpoint signaling"/>
    <property type="evidence" value="ECO:0007669"/>
    <property type="project" value="TreeGrafter"/>
</dbReference>
<feature type="domain" description="BRCT" evidence="3">
    <location>
        <begin position="125"/>
        <end position="176"/>
    </location>
</feature>
<dbReference type="InterPro" id="IPR049542">
    <property type="entry name" value="TopBP1-like_BRCT0"/>
</dbReference>
<evidence type="ECO:0000313" key="4">
    <source>
        <dbReference type="EMBL" id="KAK9745843.1"/>
    </source>
</evidence>
<dbReference type="Pfam" id="PF00533">
    <property type="entry name" value="BRCT"/>
    <property type="match status" value="1"/>
</dbReference>